<comment type="caution">
    <text evidence="2">The sequence shown here is derived from an EMBL/GenBank/DDBJ whole genome shotgun (WGS) entry which is preliminary data.</text>
</comment>
<accession>A0A6I3LQI8</accession>
<organism evidence="2 3">
    <name type="scientific">Myroides albus</name>
    <dbReference type="NCBI Taxonomy" id="2562892"/>
    <lineage>
        <taxon>Bacteria</taxon>
        <taxon>Pseudomonadati</taxon>
        <taxon>Bacteroidota</taxon>
        <taxon>Flavobacteriia</taxon>
        <taxon>Flavobacteriales</taxon>
        <taxon>Flavobacteriaceae</taxon>
        <taxon>Myroides</taxon>
    </lineage>
</organism>
<gene>
    <name evidence="2" type="ORF">GJV76_12455</name>
</gene>
<sequence>MIVSENTFYIIIGVLVLIAIGVYLYFRWKGKSVSGSWITLIMLMVVFFVYLYTPRKLVVESCENYTVEVILLPTQIEDVNTSYGYKSYVVNNTSNTLSFEYVYYGNNVPKDNEVSVFIEPGEVKSVRGSKIDYILSNPDSNIRVKGKGATKTVLSCDVEQ</sequence>
<proteinExistence type="predicted"/>
<dbReference type="Proteomes" id="UP000438760">
    <property type="component" value="Unassembled WGS sequence"/>
</dbReference>
<evidence type="ECO:0000256" key="1">
    <source>
        <dbReference type="SAM" id="Phobius"/>
    </source>
</evidence>
<dbReference type="AlphaFoldDB" id="A0A6I3LQI8"/>
<name>A0A6I3LQI8_9FLAO</name>
<reference evidence="2 3" key="1">
    <citation type="submission" date="2019-11" db="EMBL/GenBank/DDBJ databases">
        <title>Genome of Strain BIT-d1.</title>
        <authorList>
            <person name="Yang Y."/>
        </authorList>
    </citation>
    <scope>NUCLEOTIDE SEQUENCE [LARGE SCALE GENOMIC DNA]</scope>
    <source>
        <strain evidence="2 3">BIT-d1</strain>
    </source>
</reference>
<keyword evidence="1" id="KW-0812">Transmembrane</keyword>
<keyword evidence="1" id="KW-1133">Transmembrane helix</keyword>
<dbReference type="RefSeq" id="WP_155092942.1">
    <property type="nucleotide sequence ID" value="NZ_CP102754.1"/>
</dbReference>
<feature type="transmembrane region" description="Helical" evidence="1">
    <location>
        <begin position="6"/>
        <end position="26"/>
    </location>
</feature>
<dbReference type="OrthoDB" id="1451255at2"/>
<evidence type="ECO:0000313" key="3">
    <source>
        <dbReference type="Proteomes" id="UP000438760"/>
    </source>
</evidence>
<dbReference type="EMBL" id="WMJX01000034">
    <property type="protein sequence ID" value="MTG98931.1"/>
    <property type="molecule type" value="Genomic_DNA"/>
</dbReference>
<protein>
    <submittedName>
        <fullName evidence="2">Uncharacterized protein</fullName>
    </submittedName>
</protein>
<feature type="transmembrane region" description="Helical" evidence="1">
    <location>
        <begin position="33"/>
        <end position="52"/>
    </location>
</feature>
<evidence type="ECO:0000313" key="2">
    <source>
        <dbReference type="EMBL" id="MTG98931.1"/>
    </source>
</evidence>
<keyword evidence="1" id="KW-0472">Membrane</keyword>
<keyword evidence="3" id="KW-1185">Reference proteome</keyword>